<reference evidence="4" key="1">
    <citation type="submission" date="2023-06" db="EMBL/GenBank/DDBJ databases">
        <title>Genomic analysis of the entomopathogenic nematode Steinernema hermaphroditum.</title>
        <authorList>
            <person name="Schwarz E.M."/>
            <person name="Heppert J.K."/>
            <person name="Baniya A."/>
            <person name="Schwartz H.T."/>
            <person name="Tan C.-H."/>
            <person name="Antoshechkin I."/>
            <person name="Sternberg P.W."/>
            <person name="Goodrich-Blair H."/>
            <person name="Dillman A.R."/>
        </authorList>
    </citation>
    <scope>NUCLEOTIDE SEQUENCE</scope>
    <source>
        <strain evidence="4">PS9179</strain>
        <tissue evidence="4">Whole animal</tissue>
    </source>
</reference>
<dbReference type="InterPro" id="IPR008139">
    <property type="entry name" value="SaposinB_dom"/>
</dbReference>
<evidence type="ECO:0000256" key="1">
    <source>
        <dbReference type="ARBA" id="ARBA00023157"/>
    </source>
</evidence>
<keyword evidence="2" id="KW-0732">Signal</keyword>
<dbReference type="PROSITE" id="PS50015">
    <property type="entry name" value="SAP_B"/>
    <property type="match status" value="1"/>
</dbReference>
<evidence type="ECO:0000256" key="2">
    <source>
        <dbReference type="SAM" id="SignalP"/>
    </source>
</evidence>
<proteinExistence type="predicted"/>
<keyword evidence="1" id="KW-1015">Disulfide bond</keyword>
<gene>
    <name evidence="4" type="ORF">QR680_008797</name>
</gene>
<feature type="domain" description="Saposin B-type" evidence="3">
    <location>
        <begin position="122"/>
        <end position="203"/>
    </location>
</feature>
<evidence type="ECO:0000313" key="4">
    <source>
        <dbReference type="EMBL" id="KAK0424697.1"/>
    </source>
</evidence>
<evidence type="ECO:0000313" key="5">
    <source>
        <dbReference type="Proteomes" id="UP001175271"/>
    </source>
</evidence>
<sequence length="203" mass="22181">MLPKVVVIAVLVASVLGDGKPHWPGFCHLCSKMIDEVEELFGDTLSDRSVDEFEATLRAECDKNANGAYGHICLSIVRENCRLWYKQIEEGLSSQEVCWNSRMVSKLSLIALVALVALAASEQPFCKLCEKMVDDVKAKFNNDFSSVTAGQLVTSMKGECDSNTKGFVDSVCKKIVSDNNDKLLAALQNGQSSFQVCQTGTLC</sequence>
<dbReference type="Proteomes" id="UP001175271">
    <property type="component" value="Unassembled WGS sequence"/>
</dbReference>
<accession>A0AA39M8B6</accession>
<organism evidence="4 5">
    <name type="scientific">Steinernema hermaphroditum</name>
    <dbReference type="NCBI Taxonomy" id="289476"/>
    <lineage>
        <taxon>Eukaryota</taxon>
        <taxon>Metazoa</taxon>
        <taxon>Ecdysozoa</taxon>
        <taxon>Nematoda</taxon>
        <taxon>Chromadorea</taxon>
        <taxon>Rhabditida</taxon>
        <taxon>Tylenchina</taxon>
        <taxon>Panagrolaimomorpha</taxon>
        <taxon>Strongyloidoidea</taxon>
        <taxon>Steinernematidae</taxon>
        <taxon>Steinernema</taxon>
    </lineage>
</organism>
<dbReference type="InterPro" id="IPR011001">
    <property type="entry name" value="Saposin-like"/>
</dbReference>
<feature type="signal peptide" evidence="2">
    <location>
        <begin position="1"/>
        <end position="17"/>
    </location>
</feature>
<dbReference type="PANTHER" id="PTHR15541:SF2">
    <property type="entry name" value="GRANULYSIN"/>
    <property type="match status" value="1"/>
</dbReference>
<dbReference type="PANTHER" id="PTHR15541">
    <property type="entry name" value="GRANULYSIN RELATED"/>
    <property type="match status" value="1"/>
</dbReference>
<comment type="caution">
    <text evidence="4">The sequence shown here is derived from an EMBL/GenBank/DDBJ whole genome shotgun (WGS) entry which is preliminary data.</text>
</comment>
<dbReference type="GO" id="GO:0042742">
    <property type="term" value="P:defense response to bacterium"/>
    <property type="evidence" value="ECO:0007669"/>
    <property type="project" value="InterPro"/>
</dbReference>
<dbReference type="EMBL" id="JAUCMV010000001">
    <property type="protein sequence ID" value="KAK0424697.1"/>
    <property type="molecule type" value="Genomic_DNA"/>
</dbReference>
<dbReference type="Gene3D" id="1.10.225.10">
    <property type="entry name" value="Saposin-like"/>
    <property type="match status" value="2"/>
</dbReference>
<dbReference type="SUPFAM" id="SSF47862">
    <property type="entry name" value="Saposin"/>
    <property type="match status" value="2"/>
</dbReference>
<protein>
    <recommendedName>
        <fullName evidence="3">Saposin B-type domain-containing protein</fullName>
    </recommendedName>
</protein>
<evidence type="ECO:0000259" key="3">
    <source>
        <dbReference type="PROSITE" id="PS50015"/>
    </source>
</evidence>
<dbReference type="InterPro" id="IPR038847">
    <property type="entry name" value="Granulysin-like"/>
</dbReference>
<feature type="chain" id="PRO_5041359466" description="Saposin B-type domain-containing protein" evidence="2">
    <location>
        <begin position="18"/>
        <end position="203"/>
    </location>
</feature>
<name>A0AA39M8B6_9BILA</name>
<keyword evidence="5" id="KW-1185">Reference proteome</keyword>
<dbReference type="SMART" id="SM00741">
    <property type="entry name" value="SapB"/>
    <property type="match status" value="2"/>
</dbReference>
<dbReference type="AlphaFoldDB" id="A0AA39M8B6"/>